<dbReference type="RefSeq" id="WP_188912856.1">
    <property type="nucleotide sequence ID" value="NZ_BMIQ01000010.1"/>
</dbReference>
<evidence type="ECO:0000313" key="2">
    <source>
        <dbReference type="Proteomes" id="UP000644699"/>
    </source>
</evidence>
<keyword evidence="2" id="KW-1185">Reference proteome</keyword>
<dbReference type="InterPro" id="IPR022584">
    <property type="entry name" value="DUF2937"/>
</dbReference>
<dbReference type="EMBL" id="BMIQ01000010">
    <property type="protein sequence ID" value="GGE22087.1"/>
    <property type="molecule type" value="Genomic_DNA"/>
</dbReference>
<name>A0A917EBW7_9HYPH</name>
<dbReference type="Proteomes" id="UP000644699">
    <property type="component" value="Unassembled WGS sequence"/>
</dbReference>
<sequence>MSLRARVLGATLGVLVLSQAAEWTQQYLQRLGGAADELRAVVERFDEGARALDLPRAEALGRLKASPDRFVARQGTDAEATIARFEATERRYRALLATAPLLRPFAALADLDPGIASRASGDFRPALPATPDGVALTFLGFLGGWGAGAGSSGAWRMARRRRPT</sequence>
<evidence type="ECO:0000313" key="1">
    <source>
        <dbReference type="EMBL" id="GGE22087.1"/>
    </source>
</evidence>
<accession>A0A917EBW7</accession>
<evidence type="ECO:0008006" key="3">
    <source>
        <dbReference type="Google" id="ProtNLM"/>
    </source>
</evidence>
<dbReference type="AlphaFoldDB" id="A0A917EBW7"/>
<protein>
    <recommendedName>
        <fullName evidence="3">DUF2937 family protein</fullName>
    </recommendedName>
</protein>
<comment type="caution">
    <text evidence="1">The sequence shown here is derived from an EMBL/GenBank/DDBJ whole genome shotgun (WGS) entry which is preliminary data.</text>
</comment>
<gene>
    <name evidence="1" type="ORF">GCM10011390_46810</name>
</gene>
<dbReference type="Pfam" id="PF11157">
    <property type="entry name" value="DUF2937"/>
    <property type="match status" value="1"/>
</dbReference>
<reference evidence="1" key="1">
    <citation type="journal article" date="2014" name="Int. J. Syst. Evol. Microbiol.">
        <title>Complete genome sequence of Corynebacterium casei LMG S-19264T (=DSM 44701T), isolated from a smear-ripened cheese.</title>
        <authorList>
            <consortium name="US DOE Joint Genome Institute (JGI-PGF)"/>
            <person name="Walter F."/>
            <person name="Albersmeier A."/>
            <person name="Kalinowski J."/>
            <person name="Ruckert C."/>
        </authorList>
    </citation>
    <scope>NUCLEOTIDE SEQUENCE</scope>
    <source>
        <strain evidence="1">CGMCC 1.15367</strain>
    </source>
</reference>
<proteinExistence type="predicted"/>
<reference evidence="1" key="2">
    <citation type="submission" date="2020-09" db="EMBL/GenBank/DDBJ databases">
        <authorList>
            <person name="Sun Q."/>
            <person name="Zhou Y."/>
        </authorList>
    </citation>
    <scope>NUCLEOTIDE SEQUENCE</scope>
    <source>
        <strain evidence="1">CGMCC 1.15367</strain>
    </source>
</reference>
<organism evidence="1 2">
    <name type="scientific">Aureimonas endophytica</name>
    <dbReference type="NCBI Taxonomy" id="2027858"/>
    <lineage>
        <taxon>Bacteria</taxon>
        <taxon>Pseudomonadati</taxon>
        <taxon>Pseudomonadota</taxon>
        <taxon>Alphaproteobacteria</taxon>
        <taxon>Hyphomicrobiales</taxon>
        <taxon>Aurantimonadaceae</taxon>
        <taxon>Aureimonas</taxon>
    </lineage>
</organism>